<dbReference type="PANTHER" id="PTHR39068:SF4">
    <property type="entry name" value="AGAP000382-PA"/>
    <property type="match status" value="1"/>
</dbReference>
<dbReference type="PANTHER" id="PTHR39068">
    <property type="entry name" value="LARVAL/PUPAL CUTICLE PROTEIN H1C-LIKE PROTEIN-RELATED"/>
    <property type="match status" value="1"/>
</dbReference>
<evidence type="ECO:0000256" key="1">
    <source>
        <dbReference type="ARBA" id="ARBA00022460"/>
    </source>
</evidence>
<dbReference type="STRING" id="597456.A0A0L7RHF6"/>
<gene>
    <name evidence="4" type="ORF">WH47_02808</name>
</gene>
<dbReference type="EMBL" id="KQ414590">
    <property type="protein sequence ID" value="KOC70305.1"/>
    <property type="molecule type" value="Genomic_DNA"/>
</dbReference>
<evidence type="ECO:0000313" key="4">
    <source>
        <dbReference type="EMBL" id="KOC70305.1"/>
    </source>
</evidence>
<dbReference type="OrthoDB" id="6629390at2759"/>
<feature type="region of interest" description="Disordered" evidence="3">
    <location>
        <begin position="99"/>
        <end position="137"/>
    </location>
</feature>
<name>A0A0L7RHF6_9HYME</name>
<proteinExistence type="predicted"/>
<reference evidence="4 5" key="1">
    <citation type="submission" date="2015-07" db="EMBL/GenBank/DDBJ databases">
        <title>The genome of Habropoda laboriosa.</title>
        <authorList>
            <person name="Pan H."/>
            <person name="Kapheim K."/>
        </authorList>
    </citation>
    <scope>NUCLEOTIDE SEQUENCE [LARGE SCALE GENOMIC DNA]</scope>
    <source>
        <strain evidence="4">0110345459</strain>
    </source>
</reference>
<evidence type="ECO:0000313" key="5">
    <source>
        <dbReference type="Proteomes" id="UP000053825"/>
    </source>
</evidence>
<dbReference type="AlphaFoldDB" id="A0A0L7RHF6"/>
<accession>A0A0L7RHF6</accession>
<keyword evidence="1" id="KW-0193">Cuticle</keyword>
<organism evidence="4 5">
    <name type="scientific">Habropoda laboriosa</name>
    <dbReference type="NCBI Taxonomy" id="597456"/>
    <lineage>
        <taxon>Eukaryota</taxon>
        <taxon>Metazoa</taxon>
        <taxon>Ecdysozoa</taxon>
        <taxon>Arthropoda</taxon>
        <taxon>Hexapoda</taxon>
        <taxon>Insecta</taxon>
        <taxon>Pterygota</taxon>
        <taxon>Neoptera</taxon>
        <taxon>Endopterygota</taxon>
        <taxon>Hymenoptera</taxon>
        <taxon>Apocrita</taxon>
        <taxon>Aculeata</taxon>
        <taxon>Apoidea</taxon>
        <taxon>Anthophila</taxon>
        <taxon>Apidae</taxon>
        <taxon>Habropoda</taxon>
    </lineage>
</organism>
<dbReference type="GO" id="GO:0042302">
    <property type="term" value="F:structural constituent of cuticle"/>
    <property type="evidence" value="ECO:0007669"/>
    <property type="project" value="UniProtKB-KW"/>
</dbReference>
<protein>
    <submittedName>
        <fullName evidence="4">Cuticle protein LPCP-23</fullName>
    </submittedName>
</protein>
<keyword evidence="2" id="KW-0677">Repeat</keyword>
<evidence type="ECO:0000256" key="3">
    <source>
        <dbReference type="SAM" id="MobiDB-lite"/>
    </source>
</evidence>
<evidence type="ECO:0000256" key="2">
    <source>
        <dbReference type="ARBA" id="ARBA00022737"/>
    </source>
</evidence>
<sequence length="481" mass="52323">MQNNPGNSRPFKPIWGSEVTMLTNDELINENIYDFSSDDSHDQHFNYDTSTSSNHFTPTEEYLQMTERLIESNALSPRTSTILKDLYDRYKSINKYGPEISDPNIKRHHTGKDFSKSIKSHGGHKETNKPQTSARSKKHTAFGCVISRLGEKEKPLKSETSPIDPRESDNFHQDIGSSSYILQTIADSTFYQPCDAEAIKIDNIFSDFFLNTRSLDKSSRMRSRLWLVKEKQSNTNIPSTSNKNTNDKLLAALLAVVSAGGPAVYDIAASSGDHSSIGFSQESTQKGLGGQNVISSYSKSDDSAHSFVRVSSHSVSNDGLLKYDIAHAPLVKTAYTAPSYLAPTATPLIAKTYAAPYSYSAPLLTKTYDAAPSYTYGAPLLTKAYAAPTPLIAKAAVAAPAPLLAKAYASPIAAAPLYAKSYSTPLLSAAPAPLLAKTYEYAAHAPVIAKKPQLITKAYGYEAASPDVHTVFNGLGTSYSW</sequence>
<dbReference type="InterPro" id="IPR022727">
    <property type="entry name" value="Cuticle_C1"/>
</dbReference>
<dbReference type="Proteomes" id="UP000053825">
    <property type="component" value="Unassembled WGS sequence"/>
</dbReference>
<keyword evidence="5" id="KW-1185">Reference proteome</keyword>